<proteinExistence type="predicted"/>
<reference evidence="1" key="1">
    <citation type="submission" date="2023-01" db="EMBL/GenBank/DDBJ databases">
        <authorList>
            <person name="Van Ghelder C."/>
            <person name="Rancurel C."/>
        </authorList>
    </citation>
    <scope>NUCLEOTIDE SEQUENCE</scope>
    <source>
        <strain evidence="1">CNCM I-4278</strain>
    </source>
</reference>
<name>A0A9W4U1Q6_9PLEO</name>
<sequence>MTVLLSDIWYLSGRCLWRSWPCCEVLHVVWIDGSSHEGWRSSEAVGDKNSMFSMLSRYRTDRRENLRITTPSCKTPSSYLLDINDFQSYETRYRRRGCQAYEDTFVTLVFVC</sequence>
<gene>
    <name evidence="1" type="ORF">PDIGIT_LOCUS623</name>
</gene>
<dbReference type="Proteomes" id="UP001152607">
    <property type="component" value="Unassembled WGS sequence"/>
</dbReference>
<evidence type="ECO:0000313" key="2">
    <source>
        <dbReference type="Proteomes" id="UP001152607"/>
    </source>
</evidence>
<evidence type="ECO:0000313" key="1">
    <source>
        <dbReference type="EMBL" id="CAI6241980.1"/>
    </source>
</evidence>
<dbReference type="AlphaFoldDB" id="A0A9W4U1Q6"/>
<organism evidence="1 2">
    <name type="scientific">Periconia digitata</name>
    <dbReference type="NCBI Taxonomy" id="1303443"/>
    <lineage>
        <taxon>Eukaryota</taxon>
        <taxon>Fungi</taxon>
        <taxon>Dikarya</taxon>
        <taxon>Ascomycota</taxon>
        <taxon>Pezizomycotina</taxon>
        <taxon>Dothideomycetes</taxon>
        <taxon>Pleosporomycetidae</taxon>
        <taxon>Pleosporales</taxon>
        <taxon>Massarineae</taxon>
        <taxon>Periconiaceae</taxon>
        <taxon>Periconia</taxon>
    </lineage>
</organism>
<protein>
    <submittedName>
        <fullName evidence="1">Uncharacterized protein</fullName>
    </submittedName>
</protein>
<dbReference type="EMBL" id="CAOQHR010000001">
    <property type="protein sequence ID" value="CAI6241980.1"/>
    <property type="molecule type" value="Genomic_DNA"/>
</dbReference>
<keyword evidence="2" id="KW-1185">Reference proteome</keyword>
<comment type="caution">
    <text evidence="1">The sequence shown here is derived from an EMBL/GenBank/DDBJ whole genome shotgun (WGS) entry which is preliminary data.</text>
</comment>
<accession>A0A9W4U1Q6</accession>